<sequence length="221" mass="24072">MTLDLGRRLAPVRFLAFAAILCVSIPMLYPFLGWRHAMMAGFDVATGVFLVSIWPLLARAEPNQMRLAAERNDANRTLLLAIIGAVSLVVLVAVFSELQDKGGPRAMAMALVIATLALAWMFSNMAYALHYAHIFYVRADTDGDGQGDDDARGFDFPGTEEPAYWDFVYFSFTLGMTFQTSDVAMTTTGVRRVATLHCLAAFVFNLGVLAFTINVLGGAGN</sequence>
<dbReference type="KEGG" id="nre:BES08_06135"/>
<name>A0A1D8A2N0_9SPHN</name>
<dbReference type="AlphaFoldDB" id="A0A1D8A2N0"/>
<keyword evidence="3" id="KW-1185">Reference proteome</keyword>
<dbReference type="Proteomes" id="UP000094626">
    <property type="component" value="Chromosome"/>
</dbReference>
<gene>
    <name evidence="2" type="ORF">BES08_06135</name>
</gene>
<dbReference type="Pfam" id="PF07077">
    <property type="entry name" value="DUF1345"/>
    <property type="match status" value="1"/>
</dbReference>
<feature type="transmembrane region" description="Helical" evidence="1">
    <location>
        <begin position="108"/>
        <end position="129"/>
    </location>
</feature>
<evidence type="ECO:0000256" key="1">
    <source>
        <dbReference type="SAM" id="Phobius"/>
    </source>
</evidence>
<organism evidence="2 3">
    <name type="scientific">Novosphingobium resinovorum</name>
    <dbReference type="NCBI Taxonomy" id="158500"/>
    <lineage>
        <taxon>Bacteria</taxon>
        <taxon>Pseudomonadati</taxon>
        <taxon>Pseudomonadota</taxon>
        <taxon>Alphaproteobacteria</taxon>
        <taxon>Sphingomonadales</taxon>
        <taxon>Sphingomonadaceae</taxon>
        <taxon>Novosphingobium</taxon>
    </lineage>
</organism>
<feature type="transmembrane region" description="Helical" evidence="1">
    <location>
        <begin position="38"/>
        <end position="57"/>
    </location>
</feature>
<evidence type="ECO:0000313" key="2">
    <source>
        <dbReference type="EMBL" id="AOR76378.1"/>
    </source>
</evidence>
<feature type="transmembrane region" description="Helical" evidence="1">
    <location>
        <begin position="78"/>
        <end position="96"/>
    </location>
</feature>
<dbReference type="EMBL" id="CP017075">
    <property type="protein sequence ID" value="AOR76378.1"/>
    <property type="molecule type" value="Genomic_DNA"/>
</dbReference>
<feature type="transmembrane region" description="Helical" evidence="1">
    <location>
        <begin position="12"/>
        <end position="32"/>
    </location>
</feature>
<dbReference type="RefSeq" id="WP_069707834.1">
    <property type="nucleotide sequence ID" value="NZ_CP017075.1"/>
</dbReference>
<proteinExistence type="predicted"/>
<accession>A0A1D8A2N0</accession>
<evidence type="ECO:0000313" key="3">
    <source>
        <dbReference type="Proteomes" id="UP000094626"/>
    </source>
</evidence>
<dbReference type="InterPro" id="IPR009781">
    <property type="entry name" value="DUF1345"/>
</dbReference>
<evidence type="ECO:0008006" key="4">
    <source>
        <dbReference type="Google" id="ProtNLM"/>
    </source>
</evidence>
<keyword evidence="1" id="KW-0472">Membrane</keyword>
<protein>
    <recommendedName>
        <fullName evidence="4">DUF1345 domain-containing protein</fullName>
    </recommendedName>
</protein>
<feature type="transmembrane region" description="Helical" evidence="1">
    <location>
        <begin position="194"/>
        <end position="216"/>
    </location>
</feature>
<reference evidence="3" key="1">
    <citation type="journal article" date="2017" name="J. Biotechnol.">
        <title>Complete genome sequence of Novosphingobium resinovorum SA1, a versatile xenobiotic-degrading bacterium capable of utilizing sulfanilic acid.</title>
        <authorList>
            <person name="Hegedus B."/>
            <person name="Kos P.B."/>
            <person name="Balint B."/>
            <person name="Maroti G."/>
            <person name="Gan H.M."/>
            <person name="Perei K."/>
            <person name="Rakhely G."/>
        </authorList>
    </citation>
    <scope>NUCLEOTIDE SEQUENCE [LARGE SCALE GENOMIC DNA]</scope>
    <source>
        <strain evidence="3">SA1</strain>
    </source>
</reference>
<keyword evidence="1" id="KW-1133">Transmembrane helix</keyword>
<keyword evidence="1" id="KW-0812">Transmembrane</keyword>